<keyword evidence="1" id="KW-0175">Coiled coil</keyword>
<sequence length="296" mass="32282">MDSLPAAVALLLLTSVAGCGGQMEPAGVIRQAAPAVQAPNPPAPVAAAADAGGAQLPAPALAERKIIFSGTLEIEVRDFATAHRELLSLLQQHEAYFAKSEIRTDSGQKRIGVFTIKVPARQFQALVDALAALGEPLRNSTDSQDVTEEYVDIEARVRNLKAEEEVFNQLLREAGTRLEEVFRIREQIRQNREQIERAEARLHLLGKLTSLSTITLTLRDRQEFIPPTAAIVREPPTFAERAAETFATSFAALRSLAEGVLLCLIALAPWLPVLAVAVLVGWRCVRWLAQEQTVRG</sequence>
<comment type="caution">
    <text evidence="4">The sequence shown here is derived from an EMBL/GenBank/DDBJ whole genome shotgun (WGS) entry which is preliminary data.</text>
</comment>
<organism evidence="4">
    <name type="scientific">Schlesneria paludicola</name>
    <dbReference type="NCBI Taxonomy" id="360056"/>
    <lineage>
        <taxon>Bacteria</taxon>
        <taxon>Pseudomonadati</taxon>
        <taxon>Planctomycetota</taxon>
        <taxon>Planctomycetia</taxon>
        <taxon>Planctomycetales</taxon>
        <taxon>Planctomycetaceae</taxon>
        <taxon>Schlesneria</taxon>
    </lineage>
</organism>
<protein>
    <submittedName>
        <fullName evidence="4">DUF4349 domain-containing protein</fullName>
    </submittedName>
</protein>
<feature type="transmembrane region" description="Helical" evidence="2">
    <location>
        <begin position="259"/>
        <end position="282"/>
    </location>
</feature>
<dbReference type="EMBL" id="DSOK01000243">
    <property type="protein sequence ID" value="HEN15452.1"/>
    <property type="molecule type" value="Genomic_DNA"/>
</dbReference>
<dbReference type="InterPro" id="IPR025645">
    <property type="entry name" value="DUF4349"/>
</dbReference>
<accession>A0A7C2P0Y7</accession>
<keyword evidence="2" id="KW-0812">Transmembrane</keyword>
<evidence type="ECO:0000256" key="1">
    <source>
        <dbReference type="SAM" id="Coils"/>
    </source>
</evidence>
<keyword evidence="2" id="KW-0472">Membrane</keyword>
<reference evidence="4" key="1">
    <citation type="journal article" date="2020" name="mSystems">
        <title>Genome- and Community-Level Interaction Insights into Carbon Utilization and Element Cycling Functions of Hydrothermarchaeota in Hydrothermal Sediment.</title>
        <authorList>
            <person name="Zhou Z."/>
            <person name="Liu Y."/>
            <person name="Xu W."/>
            <person name="Pan J."/>
            <person name="Luo Z.H."/>
            <person name="Li M."/>
        </authorList>
    </citation>
    <scope>NUCLEOTIDE SEQUENCE [LARGE SCALE GENOMIC DNA]</scope>
    <source>
        <strain evidence="4">SpSt-339</strain>
    </source>
</reference>
<evidence type="ECO:0000256" key="2">
    <source>
        <dbReference type="SAM" id="Phobius"/>
    </source>
</evidence>
<proteinExistence type="predicted"/>
<name>A0A7C2P0Y7_9PLAN</name>
<dbReference type="AlphaFoldDB" id="A0A7C2P0Y7"/>
<dbReference type="Pfam" id="PF14257">
    <property type="entry name" value="DUF4349"/>
    <property type="match status" value="1"/>
</dbReference>
<feature type="domain" description="DUF4349" evidence="3">
    <location>
        <begin position="64"/>
        <end position="282"/>
    </location>
</feature>
<gene>
    <name evidence="4" type="ORF">ENQ76_08305</name>
</gene>
<evidence type="ECO:0000313" key="4">
    <source>
        <dbReference type="EMBL" id="HEN15452.1"/>
    </source>
</evidence>
<keyword evidence="2" id="KW-1133">Transmembrane helix</keyword>
<evidence type="ECO:0000259" key="3">
    <source>
        <dbReference type="Pfam" id="PF14257"/>
    </source>
</evidence>
<feature type="coiled-coil region" evidence="1">
    <location>
        <begin position="143"/>
        <end position="201"/>
    </location>
</feature>